<evidence type="ECO:0000313" key="5">
    <source>
        <dbReference type="EMBL" id="PEN08666.1"/>
    </source>
</evidence>
<dbReference type="InterPro" id="IPR050492">
    <property type="entry name" value="Bact_metal-bind_prot9"/>
</dbReference>
<dbReference type="AlphaFoldDB" id="A0A2H3NNS6"/>
<gene>
    <name evidence="5" type="ORF">CRI93_02590</name>
</gene>
<dbReference type="InterPro" id="IPR006129">
    <property type="entry name" value="AdhesinB"/>
</dbReference>
<dbReference type="Gene3D" id="3.40.50.1980">
    <property type="entry name" value="Nitrogenase molybdenum iron protein domain"/>
    <property type="match status" value="2"/>
</dbReference>
<dbReference type="EMBL" id="PDEP01000002">
    <property type="protein sequence ID" value="PEN08666.1"/>
    <property type="molecule type" value="Genomic_DNA"/>
</dbReference>
<feature type="region of interest" description="Disordered" evidence="4">
    <location>
        <begin position="127"/>
        <end position="155"/>
    </location>
</feature>
<reference evidence="5 6" key="1">
    <citation type="submission" date="2017-10" db="EMBL/GenBank/DDBJ databases">
        <title>Draft genome of Longimonas halophila.</title>
        <authorList>
            <person name="Goh K.M."/>
            <person name="Shamsir M.S."/>
            <person name="Lim S.W."/>
        </authorList>
    </citation>
    <scope>NUCLEOTIDE SEQUENCE [LARGE SCALE GENOMIC DNA]</scope>
    <source>
        <strain evidence="5 6">KCTC 42399</strain>
    </source>
</reference>
<dbReference type="OrthoDB" id="9810636at2"/>
<dbReference type="InterPro" id="IPR006127">
    <property type="entry name" value="ZnuA-like"/>
</dbReference>
<dbReference type="PRINTS" id="PR00691">
    <property type="entry name" value="ADHESINB"/>
</dbReference>
<evidence type="ECO:0008006" key="7">
    <source>
        <dbReference type="Google" id="ProtNLM"/>
    </source>
</evidence>
<dbReference type="GO" id="GO:0007155">
    <property type="term" value="P:cell adhesion"/>
    <property type="evidence" value="ECO:0007669"/>
    <property type="project" value="InterPro"/>
</dbReference>
<name>A0A2H3NNS6_9BACT</name>
<evidence type="ECO:0000256" key="2">
    <source>
        <dbReference type="ARBA" id="ARBA00022448"/>
    </source>
</evidence>
<dbReference type="GO" id="GO:0046872">
    <property type="term" value="F:metal ion binding"/>
    <property type="evidence" value="ECO:0007669"/>
    <property type="project" value="InterPro"/>
</dbReference>
<evidence type="ECO:0000256" key="3">
    <source>
        <dbReference type="ARBA" id="ARBA00022729"/>
    </source>
</evidence>
<dbReference type="Pfam" id="PF01297">
    <property type="entry name" value="ZnuA"/>
    <property type="match status" value="1"/>
</dbReference>
<organism evidence="5 6">
    <name type="scientific">Longimonas halophila</name>
    <dbReference type="NCBI Taxonomy" id="1469170"/>
    <lineage>
        <taxon>Bacteria</taxon>
        <taxon>Pseudomonadati</taxon>
        <taxon>Rhodothermota</taxon>
        <taxon>Rhodothermia</taxon>
        <taxon>Rhodothermales</taxon>
        <taxon>Salisaetaceae</taxon>
        <taxon>Longimonas</taxon>
    </lineage>
</organism>
<proteinExistence type="inferred from homology"/>
<dbReference type="SUPFAM" id="SSF53807">
    <property type="entry name" value="Helical backbone' metal receptor"/>
    <property type="match status" value="1"/>
</dbReference>
<keyword evidence="2" id="KW-0813">Transport</keyword>
<comment type="caution">
    <text evidence="5">The sequence shown here is derived from an EMBL/GenBank/DDBJ whole genome shotgun (WGS) entry which is preliminary data.</text>
</comment>
<protein>
    <recommendedName>
        <fullName evidence="7">Zinc ABC transporter substrate-binding protein</fullName>
    </recommendedName>
</protein>
<sequence>MTRTWWIAYVVASVWMMGLVAGCENEPDSAASRATTQPHYVVTLPVLASIVAPVAEGRATTRTVLSAGDSPHTFEPRPSTVRAVRQSQALFYGADVLDGWAANMQAPRSHALLDLVPPQYVHTFPQDRHASESTRASGADTTHDDTAHNHSTGTLDPHFWLDPQAVRALVPPLADTLCTADPEGCNTYQSNAEALTDSLQALHHELEEMLAPVQDRPFMASQPFLHYFVRRYGLSQVAVVETSPAHEPSARRIHQLTQRAQAANVRAIVYQRQLPATAAQAVAEGAGLPMVALDPLGGADIDTYMALMRHNARMLRDALAE</sequence>
<dbReference type="Proteomes" id="UP000221024">
    <property type="component" value="Unassembled WGS sequence"/>
</dbReference>
<dbReference type="PANTHER" id="PTHR42953">
    <property type="entry name" value="HIGH-AFFINITY ZINC UPTAKE SYSTEM PROTEIN ZNUA-RELATED"/>
    <property type="match status" value="1"/>
</dbReference>
<dbReference type="PROSITE" id="PS51257">
    <property type="entry name" value="PROKAR_LIPOPROTEIN"/>
    <property type="match status" value="1"/>
</dbReference>
<keyword evidence="3" id="KW-0732">Signal</keyword>
<accession>A0A2H3NNS6</accession>
<dbReference type="PANTHER" id="PTHR42953:SF3">
    <property type="entry name" value="HIGH-AFFINITY ZINC UPTAKE SYSTEM PROTEIN ZNUA"/>
    <property type="match status" value="1"/>
</dbReference>
<evidence type="ECO:0000256" key="4">
    <source>
        <dbReference type="SAM" id="MobiDB-lite"/>
    </source>
</evidence>
<evidence type="ECO:0000256" key="1">
    <source>
        <dbReference type="ARBA" id="ARBA00011028"/>
    </source>
</evidence>
<evidence type="ECO:0000313" key="6">
    <source>
        <dbReference type="Proteomes" id="UP000221024"/>
    </source>
</evidence>
<dbReference type="GO" id="GO:0030001">
    <property type="term" value="P:metal ion transport"/>
    <property type="evidence" value="ECO:0007669"/>
    <property type="project" value="InterPro"/>
</dbReference>
<comment type="similarity">
    <text evidence="1">Belongs to the bacterial solute-binding protein 9 family.</text>
</comment>
<dbReference type="RefSeq" id="WP_098061062.1">
    <property type="nucleotide sequence ID" value="NZ_PDEP01000002.1"/>
</dbReference>
<keyword evidence="6" id="KW-1185">Reference proteome</keyword>